<organism evidence="2 3">
    <name type="scientific">Taxus chinensis</name>
    <name type="common">Chinese yew</name>
    <name type="synonym">Taxus wallichiana var. chinensis</name>
    <dbReference type="NCBI Taxonomy" id="29808"/>
    <lineage>
        <taxon>Eukaryota</taxon>
        <taxon>Viridiplantae</taxon>
        <taxon>Streptophyta</taxon>
        <taxon>Embryophyta</taxon>
        <taxon>Tracheophyta</taxon>
        <taxon>Spermatophyta</taxon>
        <taxon>Pinopsida</taxon>
        <taxon>Pinidae</taxon>
        <taxon>Conifers II</taxon>
        <taxon>Cupressales</taxon>
        <taxon>Taxaceae</taxon>
        <taxon>Taxus</taxon>
    </lineage>
</organism>
<dbReference type="InterPro" id="IPR036249">
    <property type="entry name" value="Thioredoxin-like_sf"/>
</dbReference>
<dbReference type="CDD" id="cd03041">
    <property type="entry name" value="GST_N_2GST_N"/>
    <property type="match status" value="1"/>
</dbReference>
<comment type="caution">
    <text evidence="2">The sequence shown here is derived from an EMBL/GenBank/DDBJ whole genome shotgun (WGS) entry which is preliminary data.</text>
</comment>
<keyword evidence="3" id="KW-1185">Reference proteome</keyword>
<dbReference type="EMBL" id="JAHRHJ020000004">
    <property type="protein sequence ID" value="KAH9318552.1"/>
    <property type="molecule type" value="Genomic_DNA"/>
</dbReference>
<dbReference type="InterPro" id="IPR004045">
    <property type="entry name" value="Glutathione_S-Trfase_N"/>
</dbReference>
<protein>
    <recommendedName>
        <fullName evidence="1">GST N-terminal domain-containing protein</fullName>
    </recommendedName>
</protein>
<dbReference type="GO" id="GO:0009507">
    <property type="term" value="C:chloroplast"/>
    <property type="evidence" value="ECO:0007669"/>
    <property type="project" value="TreeGrafter"/>
</dbReference>
<evidence type="ECO:0000313" key="2">
    <source>
        <dbReference type="EMBL" id="KAH9318552.1"/>
    </source>
</evidence>
<dbReference type="Proteomes" id="UP000824469">
    <property type="component" value="Unassembled WGS sequence"/>
</dbReference>
<evidence type="ECO:0000259" key="1">
    <source>
        <dbReference type="PROSITE" id="PS50404"/>
    </source>
</evidence>
<dbReference type="PANTHER" id="PTHR45288">
    <property type="entry name" value="THIOREDOXIN FAMILY PROTEIN"/>
    <property type="match status" value="1"/>
</dbReference>
<dbReference type="SUPFAM" id="SSF52833">
    <property type="entry name" value="Thioredoxin-like"/>
    <property type="match status" value="1"/>
</dbReference>
<dbReference type="PROSITE" id="PS51354">
    <property type="entry name" value="GLUTAREDOXIN_2"/>
    <property type="match status" value="1"/>
</dbReference>
<evidence type="ECO:0000313" key="3">
    <source>
        <dbReference type="Proteomes" id="UP000824469"/>
    </source>
</evidence>
<dbReference type="AlphaFoldDB" id="A0AA38G8P6"/>
<reference evidence="2 3" key="1">
    <citation type="journal article" date="2021" name="Nat. Plants">
        <title>The Taxus genome provides insights into paclitaxel biosynthesis.</title>
        <authorList>
            <person name="Xiong X."/>
            <person name="Gou J."/>
            <person name="Liao Q."/>
            <person name="Li Y."/>
            <person name="Zhou Q."/>
            <person name="Bi G."/>
            <person name="Li C."/>
            <person name="Du R."/>
            <person name="Wang X."/>
            <person name="Sun T."/>
            <person name="Guo L."/>
            <person name="Liang H."/>
            <person name="Lu P."/>
            <person name="Wu Y."/>
            <person name="Zhang Z."/>
            <person name="Ro D.K."/>
            <person name="Shang Y."/>
            <person name="Huang S."/>
            <person name="Yan J."/>
        </authorList>
    </citation>
    <scope>NUCLEOTIDE SEQUENCE [LARGE SCALE GENOMIC DNA]</scope>
    <source>
        <strain evidence="2">Ta-2019</strain>
    </source>
</reference>
<name>A0AA38G8P6_TAXCH</name>
<feature type="domain" description="GST N-terminal" evidence="1">
    <location>
        <begin position="47"/>
        <end position="129"/>
    </location>
</feature>
<proteinExistence type="predicted"/>
<gene>
    <name evidence="2" type="ORF">KI387_020321</name>
</gene>
<feature type="non-terminal residue" evidence="2">
    <location>
        <position position="179"/>
    </location>
</feature>
<dbReference type="PROSITE" id="PS50404">
    <property type="entry name" value="GST_NTER"/>
    <property type="match status" value="1"/>
</dbReference>
<dbReference type="Pfam" id="PF13417">
    <property type="entry name" value="GST_N_3"/>
    <property type="match status" value="1"/>
</dbReference>
<dbReference type="PANTHER" id="PTHR45288:SF2">
    <property type="entry name" value="THIOREDOXIN FAMILY PROTEIN"/>
    <property type="match status" value="1"/>
</dbReference>
<sequence>GKDPSLPRSDIFELITSGLASISRLPWGSTALPDAATVREEKGQPMRLLQLYEFEACPFCRRVREALTELDLPAEVYPCPKGSLKHRDLVRRSGGKEQFPYLVDPNTGVSLYESGDIVKYLFRQYGGGRDPSLGLLESTLFTGWVPTIIRAGRGMTLWERAKPDLAAKRLELFSYENNQ</sequence>
<feature type="non-terminal residue" evidence="2">
    <location>
        <position position="1"/>
    </location>
</feature>
<dbReference type="Gene3D" id="3.40.30.10">
    <property type="entry name" value="Glutaredoxin"/>
    <property type="match status" value="1"/>
</dbReference>
<accession>A0AA38G8P6</accession>